<organism evidence="3">
    <name type="scientific">Dissoconium aciculare CBS 342.82</name>
    <dbReference type="NCBI Taxonomy" id="1314786"/>
    <lineage>
        <taxon>Eukaryota</taxon>
        <taxon>Fungi</taxon>
        <taxon>Dikarya</taxon>
        <taxon>Ascomycota</taxon>
        <taxon>Pezizomycotina</taxon>
        <taxon>Dothideomycetes</taxon>
        <taxon>Dothideomycetidae</taxon>
        <taxon>Mycosphaerellales</taxon>
        <taxon>Dissoconiaceae</taxon>
        <taxon>Dissoconium</taxon>
    </lineage>
</organism>
<protein>
    <submittedName>
        <fullName evidence="3">Uncharacterized protein</fullName>
    </submittedName>
</protein>
<name>A0A6J3LZY6_9PEZI</name>
<dbReference type="Proteomes" id="UP000504637">
    <property type="component" value="Unplaced"/>
</dbReference>
<evidence type="ECO:0000313" key="3">
    <source>
        <dbReference type="RefSeq" id="XP_033457238.1"/>
    </source>
</evidence>
<feature type="region of interest" description="Disordered" evidence="1">
    <location>
        <begin position="165"/>
        <end position="192"/>
    </location>
</feature>
<dbReference type="GeneID" id="54366323"/>
<reference evidence="3" key="1">
    <citation type="submission" date="2020-01" db="EMBL/GenBank/DDBJ databases">
        <authorList>
            <consortium name="DOE Joint Genome Institute"/>
            <person name="Haridas S."/>
            <person name="Albert R."/>
            <person name="Binder M."/>
            <person name="Bloem J."/>
            <person name="Labutti K."/>
            <person name="Salamov A."/>
            <person name="Andreopoulos B."/>
            <person name="Baker S.E."/>
            <person name="Barry K."/>
            <person name="Bills G."/>
            <person name="Bluhm B.H."/>
            <person name="Cannon C."/>
            <person name="Castanera R."/>
            <person name="Culley D.E."/>
            <person name="Daum C."/>
            <person name="Ezra D."/>
            <person name="Gonzalez J.B."/>
            <person name="Henrissat B."/>
            <person name="Kuo A."/>
            <person name="Liang C."/>
            <person name="Lipzen A."/>
            <person name="Lutzoni F."/>
            <person name="Magnuson J."/>
            <person name="Mondo S."/>
            <person name="Nolan M."/>
            <person name="Ohm R."/>
            <person name="Pangilinan J."/>
            <person name="Park H.-J."/>
            <person name="Ramirez L."/>
            <person name="Alfaro M."/>
            <person name="Sun H."/>
            <person name="Tritt A."/>
            <person name="Yoshinaga Y."/>
            <person name="Zwiers L.-H."/>
            <person name="Turgeon B.G."/>
            <person name="Goodwin S.B."/>
            <person name="Spatafora J.W."/>
            <person name="Crous P.W."/>
            <person name="Grigoriev I.V."/>
        </authorList>
    </citation>
    <scope>NUCLEOTIDE SEQUENCE</scope>
    <source>
        <strain evidence="3">CBS 342.82</strain>
    </source>
</reference>
<sequence>MFANDIEMRGTPSPYTKVVAHIWCPVGTLNSSQSVIWVDVERCVADSNEVWVSIQQLRTDLAEEFPTLWPFYFRGGMPWKIRLQNTLDDAIKYLTNENGSFNIPIDIFLLNNRAANSIPPEYQNLSRFAESTSVKIPRQIAEQDEEPPAKKKKLIEFVTEPTPGDIMFCESPPSSDTAQSSPNNAQTKSARA</sequence>
<proteinExistence type="predicted"/>
<accession>A0A6J3LZY6</accession>
<evidence type="ECO:0000256" key="1">
    <source>
        <dbReference type="SAM" id="MobiDB-lite"/>
    </source>
</evidence>
<dbReference type="RefSeq" id="XP_033457238.1">
    <property type="nucleotide sequence ID" value="XM_033608523.1"/>
</dbReference>
<gene>
    <name evidence="3" type="ORF">K489DRAFT_433641</name>
</gene>
<dbReference type="AlphaFoldDB" id="A0A6J3LZY6"/>
<evidence type="ECO:0000313" key="2">
    <source>
        <dbReference type="Proteomes" id="UP000504637"/>
    </source>
</evidence>
<feature type="compositionally biased region" description="Polar residues" evidence="1">
    <location>
        <begin position="172"/>
        <end position="192"/>
    </location>
</feature>
<reference evidence="3" key="3">
    <citation type="submission" date="2025-08" db="UniProtKB">
        <authorList>
            <consortium name="RefSeq"/>
        </authorList>
    </citation>
    <scope>IDENTIFICATION</scope>
    <source>
        <strain evidence="3">CBS 342.82</strain>
    </source>
</reference>
<reference evidence="3" key="2">
    <citation type="submission" date="2020-04" db="EMBL/GenBank/DDBJ databases">
        <authorList>
            <consortium name="NCBI Genome Project"/>
        </authorList>
    </citation>
    <scope>NUCLEOTIDE SEQUENCE</scope>
    <source>
        <strain evidence="3">CBS 342.82</strain>
    </source>
</reference>
<keyword evidence="2" id="KW-1185">Reference proteome</keyword>